<dbReference type="AlphaFoldDB" id="A0A1M7YKW1"/>
<dbReference type="Proteomes" id="UP000184603">
    <property type="component" value="Unassembled WGS sequence"/>
</dbReference>
<sequence length="92" mass="10115">MAQMLYATVAGARFKEKRDKLYIRNSVRLVEGVFLIAFARSSQFKVGSGYKNHGESYDASRTETAHAKENFKGNCADNIAGRIHRGDDGAGS</sequence>
<keyword evidence="2" id="KW-1185">Reference proteome</keyword>
<reference evidence="1 2" key="1">
    <citation type="submission" date="2016-12" db="EMBL/GenBank/DDBJ databases">
        <authorList>
            <person name="Song W.-J."/>
            <person name="Kurnit D.M."/>
        </authorList>
    </citation>
    <scope>NUCLEOTIDE SEQUENCE [LARGE SCALE GENOMIC DNA]</scope>
    <source>
        <strain evidence="1 2">DSM 18488</strain>
    </source>
</reference>
<organism evidence="1 2">
    <name type="scientific">Desulfopila aestuarii DSM 18488</name>
    <dbReference type="NCBI Taxonomy" id="1121416"/>
    <lineage>
        <taxon>Bacteria</taxon>
        <taxon>Pseudomonadati</taxon>
        <taxon>Thermodesulfobacteriota</taxon>
        <taxon>Desulfobulbia</taxon>
        <taxon>Desulfobulbales</taxon>
        <taxon>Desulfocapsaceae</taxon>
        <taxon>Desulfopila</taxon>
    </lineage>
</organism>
<evidence type="ECO:0000313" key="2">
    <source>
        <dbReference type="Proteomes" id="UP000184603"/>
    </source>
</evidence>
<evidence type="ECO:0000313" key="1">
    <source>
        <dbReference type="EMBL" id="SHO53224.1"/>
    </source>
</evidence>
<name>A0A1M7YKW1_9BACT</name>
<accession>A0A1M7YKW1</accession>
<proteinExistence type="predicted"/>
<protein>
    <submittedName>
        <fullName evidence="1">Uncharacterized protein</fullName>
    </submittedName>
</protein>
<gene>
    <name evidence="1" type="ORF">SAMN02745220_05014</name>
</gene>
<dbReference type="EMBL" id="FRFE01000049">
    <property type="protein sequence ID" value="SHO53224.1"/>
    <property type="molecule type" value="Genomic_DNA"/>
</dbReference>